<evidence type="ECO:0000256" key="1">
    <source>
        <dbReference type="ARBA" id="ARBA00004141"/>
    </source>
</evidence>
<dbReference type="PROSITE" id="PS50261">
    <property type="entry name" value="G_PROTEIN_RECEP_F2_4"/>
    <property type="match status" value="1"/>
</dbReference>
<dbReference type="AlphaFoldDB" id="A0AAD7ZIH7"/>
<reference evidence="7" key="1">
    <citation type="journal article" date="2023" name="IScience">
        <title>Live-bearing cockroach genome reveals convergent evolutionary mechanisms linked to viviparity in insects and beyond.</title>
        <authorList>
            <person name="Fouks B."/>
            <person name="Harrison M.C."/>
            <person name="Mikhailova A.A."/>
            <person name="Marchal E."/>
            <person name="English S."/>
            <person name="Carruthers M."/>
            <person name="Jennings E.C."/>
            <person name="Chiamaka E.L."/>
            <person name="Frigard R.A."/>
            <person name="Pippel M."/>
            <person name="Attardo G.M."/>
            <person name="Benoit J.B."/>
            <person name="Bornberg-Bauer E."/>
            <person name="Tobe S.S."/>
        </authorList>
    </citation>
    <scope>NUCLEOTIDE SEQUENCE</scope>
    <source>
        <strain evidence="7">Stay&amp;Tobe</strain>
    </source>
</reference>
<keyword evidence="2 5" id="KW-0812">Transmembrane</keyword>
<evidence type="ECO:0000256" key="3">
    <source>
        <dbReference type="ARBA" id="ARBA00022989"/>
    </source>
</evidence>
<evidence type="ECO:0000313" key="8">
    <source>
        <dbReference type="Proteomes" id="UP001233999"/>
    </source>
</evidence>
<protein>
    <recommendedName>
        <fullName evidence="6">G-protein coupled receptors family 2 profile 2 domain-containing protein</fullName>
    </recommendedName>
</protein>
<dbReference type="PANTHER" id="PTHR45902">
    <property type="entry name" value="LATROPHILIN RECEPTOR-LIKE PROTEIN A"/>
    <property type="match status" value="1"/>
</dbReference>
<dbReference type="Gene3D" id="1.20.1070.10">
    <property type="entry name" value="Rhodopsin 7-helix transmembrane proteins"/>
    <property type="match status" value="1"/>
</dbReference>
<gene>
    <name evidence="7" type="ORF">L9F63_023863</name>
</gene>
<comment type="caution">
    <text evidence="7">The sequence shown here is derived from an EMBL/GenBank/DDBJ whole genome shotgun (WGS) entry which is preliminary data.</text>
</comment>
<keyword evidence="3 5" id="KW-1133">Transmembrane helix</keyword>
<feature type="domain" description="G-protein coupled receptors family 2 profile 2" evidence="6">
    <location>
        <begin position="250"/>
        <end position="437"/>
    </location>
</feature>
<dbReference type="EMBL" id="JASPKZ010008079">
    <property type="protein sequence ID" value="KAJ9580957.1"/>
    <property type="molecule type" value="Genomic_DNA"/>
</dbReference>
<dbReference type="InterPro" id="IPR017981">
    <property type="entry name" value="GPCR_2-like_7TM"/>
</dbReference>
<dbReference type="GO" id="GO:0004930">
    <property type="term" value="F:G protein-coupled receptor activity"/>
    <property type="evidence" value="ECO:0007669"/>
    <property type="project" value="InterPro"/>
</dbReference>
<dbReference type="GO" id="GO:0016020">
    <property type="term" value="C:membrane"/>
    <property type="evidence" value="ECO:0007669"/>
    <property type="project" value="UniProtKB-SubCell"/>
</dbReference>
<feature type="non-terminal residue" evidence="7">
    <location>
        <position position="1"/>
    </location>
</feature>
<dbReference type="GO" id="GO:0007166">
    <property type="term" value="P:cell surface receptor signaling pathway"/>
    <property type="evidence" value="ECO:0007669"/>
    <property type="project" value="InterPro"/>
</dbReference>
<feature type="transmembrane region" description="Helical" evidence="5">
    <location>
        <begin position="361"/>
        <end position="379"/>
    </location>
</feature>
<evidence type="ECO:0000313" key="7">
    <source>
        <dbReference type="EMBL" id="KAJ9580957.1"/>
    </source>
</evidence>
<dbReference type="InterPro" id="IPR053231">
    <property type="entry name" value="GPCR_LN-TM7"/>
</dbReference>
<sequence length="535" mass="59501">MLRVVDEGTYTEQGTWILSIDGKKDVTCSIKTEVQGFNGTQFLRDCSITVFSKVLVPIESCPADWQDNDSAQKCQAYTMYTKKSSTEDTLPQVYKNPHCAVCNAVPIEELICVLPMTGISSRRSKTPSLNIIINFMEFEEEIGISDCELPAGFWDPLHNKCINLLDPAEGTAESEEKNSPNKKFNFTCHTISLAESEYERLENGSIKYTGNNSYYTGYIVNEFEFMEDGSVIMCAPDYPEDIHFISGTPQEYLTAFCLTISVICLILHVATYCALPKLCNLPGKNLMSLSWALLFAQLILLVGVRPEIEVPDFVCVAIAVLEHFCFLSAFFWMNVMSVDIWRTFSLSNIRGTGNIKTHRKYTVYAWGSSAIISFIALVVDQSTDSGVVKPFFGRNQLCWFGNGGALGLFMALPLFLLLVVNLCLFIITVRKIWLARRQGATYIRDKTKAELLQTSIRNNDAKSYDRSQNTSANMSASYGQLSGMVEPVFGLLGAGAVTLAQPVLPYALAFAAGAMIYVVVDDIIPEANTCILWIF</sequence>
<dbReference type="PANTHER" id="PTHR45902:SF3">
    <property type="entry name" value="G-PROTEIN COUPLED RECEPTORS FAMILY 2 PROFILE 2 DOMAIN-CONTAINING PROTEIN"/>
    <property type="match status" value="1"/>
</dbReference>
<keyword evidence="8" id="KW-1185">Reference proteome</keyword>
<dbReference type="CDD" id="cd15039">
    <property type="entry name" value="7tmB3_Methuselah-like"/>
    <property type="match status" value="1"/>
</dbReference>
<accession>A0AAD7ZIH7</accession>
<name>A0AAD7ZIH7_DIPPU</name>
<proteinExistence type="predicted"/>
<feature type="transmembrane region" description="Helical" evidence="5">
    <location>
        <begin position="399"/>
        <end position="427"/>
    </location>
</feature>
<feature type="transmembrane region" description="Helical" evidence="5">
    <location>
        <begin position="286"/>
        <end position="304"/>
    </location>
</feature>
<comment type="subcellular location">
    <subcellularLocation>
        <location evidence="1">Membrane</location>
        <topology evidence="1">Multi-pass membrane protein</topology>
    </subcellularLocation>
</comment>
<dbReference type="SUPFAM" id="SSF81321">
    <property type="entry name" value="Family A G protein-coupled receptor-like"/>
    <property type="match status" value="1"/>
</dbReference>
<feature type="transmembrane region" description="Helical" evidence="5">
    <location>
        <begin position="316"/>
        <end position="341"/>
    </location>
</feature>
<evidence type="ECO:0000259" key="6">
    <source>
        <dbReference type="PROSITE" id="PS50261"/>
    </source>
</evidence>
<dbReference type="Pfam" id="PF00002">
    <property type="entry name" value="7tm_2"/>
    <property type="match status" value="1"/>
</dbReference>
<evidence type="ECO:0000256" key="4">
    <source>
        <dbReference type="ARBA" id="ARBA00023136"/>
    </source>
</evidence>
<feature type="transmembrane region" description="Helical" evidence="5">
    <location>
        <begin position="252"/>
        <end position="274"/>
    </location>
</feature>
<reference evidence="7" key="2">
    <citation type="submission" date="2023-05" db="EMBL/GenBank/DDBJ databases">
        <authorList>
            <person name="Fouks B."/>
        </authorList>
    </citation>
    <scope>NUCLEOTIDE SEQUENCE</scope>
    <source>
        <strain evidence="7">Stay&amp;Tobe</strain>
        <tissue evidence="7">Testes</tissue>
    </source>
</reference>
<dbReference type="Proteomes" id="UP001233999">
    <property type="component" value="Unassembled WGS sequence"/>
</dbReference>
<keyword evidence="4 5" id="KW-0472">Membrane</keyword>
<dbReference type="InterPro" id="IPR000832">
    <property type="entry name" value="GPCR_2_secretin-like"/>
</dbReference>
<evidence type="ECO:0000256" key="5">
    <source>
        <dbReference type="SAM" id="Phobius"/>
    </source>
</evidence>
<evidence type="ECO:0000256" key="2">
    <source>
        <dbReference type="ARBA" id="ARBA00022692"/>
    </source>
</evidence>
<organism evidence="7 8">
    <name type="scientific">Diploptera punctata</name>
    <name type="common">Pacific beetle cockroach</name>
    <dbReference type="NCBI Taxonomy" id="6984"/>
    <lineage>
        <taxon>Eukaryota</taxon>
        <taxon>Metazoa</taxon>
        <taxon>Ecdysozoa</taxon>
        <taxon>Arthropoda</taxon>
        <taxon>Hexapoda</taxon>
        <taxon>Insecta</taxon>
        <taxon>Pterygota</taxon>
        <taxon>Neoptera</taxon>
        <taxon>Polyneoptera</taxon>
        <taxon>Dictyoptera</taxon>
        <taxon>Blattodea</taxon>
        <taxon>Blaberoidea</taxon>
        <taxon>Blaberidae</taxon>
        <taxon>Diplopterinae</taxon>
        <taxon>Diploptera</taxon>
    </lineage>
</organism>